<dbReference type="EMBL" id="RXIH01000038">
    <property type="protein sequence ID" value="RZN55680.1"/>
    <property type="molecule type" value="Genomic_DNA"/>
</dbReference>
<comment type="caution">
    <text evidence="3">The sequence shown here is derived from an EMBL/GenBank/DDBJ whole genome shotgun (WGS) entry which is preliminary data.</text>
</comment>
<dbReference type="Gene3D" id="2.60.120.460">
    <property type="entry name" value="YjbQ-like"/>
    <property type="match status" value="1"/>
</dbReference>
<dbReference type="AlphaFoldDB" id="A0A523BA75"/>
<evidence type="ECO:0000313" key="5">
    <source>
        <dbReference type="Proteomes" id="UP000317265"/>
    </source>
</evidence>
<dbReference type="InterPro" id="IPR001602">
    <property type="entry name" value="UPF0047_YjbQ-like"/>
</dbReference>
<dbReference type="PROSITE" id="PS01314">
    <property type="entry name" value="UPF0047"/>
    <property type="match status" value="1"/>
</dbReference>
<dbReference type="EMBL" id="QNVI01000063">
    <property type="protein sequence ID" value="TDA37831.1"/>
    <property type="molecule type" value="Genomic_DNA"/>
</dbReference>
<dbReference type="Proteomes" id="UP000316080">
    <property type="component" value="Unassembled WGS sequence"/>
</dbReference>
<dbReference type="InterPro" id="IPR035917">
    <property type="entry name" value="YjbQ-like_sf"/>
</dbReference>
<dbReference type="Pfam" id="PF01894">
    <property type="entry name" value="YjbQ"/>
    <property type="match status" value="1"/>
</dbReference>
<evidence type="ECO:0000256" key="1">
    <source>
        <dbReference type="ARBA" id="ARBA00005534"/>
    </source>
</evidence>
<evidence type="ECO:0000313" key="4">
    <source>
        <dbReference type="Proteomes" id="UP000316080"/>
    </source>
</evidence>
<organism evidence="3 5">
    <name type="scientific">Thermoproteota archaeon</name>
    <dbReference type="NCBI Taxonomy" id="2056631"/>
    <lineage>
        <taxon>Archaea</taxon>
        <taxon>Thermoproteota</taxon>
    </lineage>
</organism>
<protein>
    <submittedName>
        <fullName evidence="3">YjbQ family protein</fullName>
    </submittedName>
</protein>
<reference evidence="2 4" key="2">
    <citation type="journal article" date="2019" name="Nat. Microbiol.">
        <title>Wide diversity of methane and short-chain alkane metabolisms in uncultured archaea.</title>
        <authorList>
            <person name="Borrel G."/>
            <person name="Adam P.S."/>
            <person name="McKay L.J."/>
            <person name="Chen L.X."/>
            <person name="Sierra-Garcia I.N."/>
            <person name="Sieber C.M."/>
            <person name="Letourneur Q."/>
            <person name="Ghozlane A."/>
            <person name="Andersen G.L."/>
            <person name="Li W.J."/>
            <person name="Hallam S.J."/>
            <person name="Muyzer G."/>
            <person name="de Oliveira V.M."/>
            <person name="Inskeep W.P."/>
            <person name="Banfield J.F."/>
            <person name="Gribaldo S."/>
        </authorList>
    </citation>
    <scope>NUCLEOTIDE SEQUENCE [LARGE SCALE GENOMIC DNA]</scope>
    <source>
        <strain evidence="2">Verst-YHS</strain>
    </source>
</reference>
<dbReference type="SUPFAM" id="SSF111038">
    <property type="entry name" value="YjbQ-like"/>
    <property type="match status" value="1"/>
</dbReference>
<gene>
    <name evidence="3" type="ORF">DSO09_06105</name>
    <name evidence="2" type="ORF">EF809_04820</name>
</gene>
<proteinExistence type="inferred from homology"/>
<dbReference type="PIRSF" id="PIRSF004681">
    <property type="entry name" value="UCP004681"/>
    <property type="match status" value="1"/>
</dbReference>
<dbReference type="NCBIfam" id="TIGR00149">
    <property type="entry name" value="TIGR00149_YjbQ"/>
    <property type="match status" value="1"/>
</dbReference>
<dbReference type="PANTHER" id="PTHR30615:SF8">
    <property type="entry name" value="UPF0047 PROTEIN C4A8.02C"/>
    <property type="match status" value="1"/>
</dbReference>
<evidence type="ECO:0000313" key="2">
    <source>
        <dbReference type="EMBL" id="RZN55680.1"/>
    </source>
</evidence>
<comment type="similarity">
    <text evidence="1">Belongs to the UPF0047 family.</text>
</comment>
<name>A0A523BA75_9CREN</name>
<evidence type="ECO:0000313" key="3">
    <source>
        <dbReference type="EMBL" id="TDA37831.1"/>
    </source>
</evidence>
<dbReference type="PANTHER" id="PTHR30615">
    <property type="entry name" value="UNCHARACTERIZED PROTEIN YJBQ-RELATED"/>
    <property type="match status" value="1"/>
</dbReference>
<sequence>MNIKFKEIVINTKRRREIVNITEEIQKFVNESKINNGICLVYSTHATSAIIINENESGLLEDIIRKINEDYPIEKGWLHNRIDDNADAHLASTFIGPSVTIPIKDGKLCLGTWQDIFFLELDGPRIGRKIIIEVLGV</sequence>
<dbReference type="Proteomes" id="UP000317265">
    <property type="component" value="Unassembled WGS sequence"/>
</dbReference>
<reference evidence="3 5" key="1">
    <citation type="journal article" date="2019" name="Nat. Microbiol.">
        <title>Expanding anaerobic alkane metabolism in the domain of Archaea.</title>
        <authorList>
            <person name="Wang Y."/>
            <person name="Wegener G."/>
            <person name="Hou J."/>
            <person name="Wang F."/>
            <person name="Xiao X."/>
        </authorList>
    </citation>
    <scope>NUCLEOTIDE SEQUENCE [LARGE SCALE GENOMIC DNA]</scope>
    <source>
        <strain evidence="3">WYZ-LMO11</strain>
    </source>
</reference>
<accession>A0A523BA75</accession>